<dbReference type="GO" id="GO:0006352">
    <property type="term" value="P:DNA-templated transcription initiation"/>
    <property type="evidence" value="ECO:0007669"/>
    <property type="project" value="InterPro"/>
</dbReference>
<dbReference type="HAMAP" id="MF_00408">
    <property type="entry name" value="TATA_bind_prot_arch"/>
    <property type="match status" value="1"/>
</dbReference>
<proteinExistence type="inferred from homology"/>
<dbReference type="EMBL" id="AB996604">
    <property type="protein sequence ID" value="BAS01966.1"/>
    <property type="molecule type" value="Genomic_DNA"/>
</dbReference>
<keyword evidence="3" id="KW-0804">Transcription</keyword>
<keyword evidence="4" id="KW-0542">Nucleomorph</keyword>
<dbReference type="PRINTS" id="PR00686">
    <property type="entry name" value="TIFACTORIID"/>
</dbReference>
<dbReference type="PANTHER" id="PTHR10126">
    <property type="entry name" value="TATA-BOX BINDING PROTEIN"/>
    <property type="match status" value="1"/>
</dbReference>
<dbReference type="AlphaFoldDB" id="A0A0H5BII7"/>
<comment type="similarity">
    <text evidence="1">Belongs to the TBP family.</text>
</comment>
<evidence type="ECO:0000256" key="2">
    <source>
        <dbReference type="ARBA" id="ARBA00023125"/>
    </source>
</evidence>
<protein>
    <submittedName>
        <fullName evidence="4">TATA binding protein of transcription factor IID</fullName>
    </submittedName>
</protein>
<gene>
    <name evidence="4" type="primary">tfIId</name>
</gene>
<reference evidence="4" key="1">
    <citation type="journal article" date="2015" name="Genome Biol. Evol.">
        <title>Nucleomorph Genome Sequences of Two Chlorarachniophytes, Amorphochlora amoebiformis and Lotharella vacuolata.</title>
        <authorList>
            <person name="Suzuki S."/>
            <person name="Shirato S."/>
            <person name="Hirakawa Y."/>
            <person name="Ishida K."/>
        </authorList>
    </citation>
    <scope>NUCLEOTIDE SEQUENCE</scope>
    <source>
        <strain evidence="4">CCMP2058</strain>
    </source>
</reference>
<name>A0A0H5BII7_9EUKA</name>
<dbReference type="Pfam" id="PF00352">
    <property type="entry name" value="TBP"/>
    <property type="match status" value="2"/>
</dbReference>
<dbReference type="Gene3D" id="3.30.310.10">
    <property type="entry name" value="TATA-Binding Protein"/>
    <property type="match status" value="2"/>
</dbReference>
<sequence>MTRETNSVLRKKFNDIIKIKPNIQNVVCTVDLNTVLDLKKIALKAKNTEFNPKKFHALVIRSREPKATALIFKSGKMVCTGTKTENEAKEATLKFLKVIKQAGFSSAKIKVSIQKKNFEVRNVVATCDFKKSIKLETVMFAYRNQCMYEPEIFPGLIFRPEKSKIVAIMFLTGKVVITGYINGIGAKSFDDMWRVYNFLIKIFLDLNVLY</sequence>
<evidence type="ECO:0000313" key="4">
    <source>
        <dbReference type="EMBL" id="BAS01966.1"/>
    </source>
</evidence>
<accession>A0A0H5BII7</accession>
<geneLocation type="nucleomorph" evidence="4"/>
<dbReference type="InterPro" id="IPR012295">
    <property type="entry name" value="TBP_dom_sf"/>
</dbReference>
<evidence type="ECO:0000256" key="3">
    <source>
        <dbReference type="ARBA" id="ARBA00023163"/>
    </source>
</evidence>
<organism evidence="4">
    <name type="scientific">Amorphochlora amoebiformis</name>
    <dbReference type="NCBI Taxonomy" id="1561963"/>
    <lineage>
        <taxon>Eukaryota</taxon>
        <taxon>Sar</taxon>
        <taxon>Rhizaria</taxon>
        <taxon>Cercozoa</taxon>
        <taxon>Chlorarachniophyceae</taxon>
        <taxon>Amorphochlora</taxon>
    </lineage>
</organism>
<dbReference type="GO" id="GO:0003677">
    <property type="term" value="F:DNA binding"/>
    <property type="evidence" value="ECO:0007669"/>
    <property type="project" value="UniProtKB-KW"/>
</dbReference>
<dbReference type="InterPro" id="IPR000814">
    <property type="entry name" value="TBP"/>
</dbReference>
<keyword evidence="2" id="KW-0238">DNA-binding</keyword>
<evidence type="ECO:0000256" key="1">
    <source>
        <dbReference type="ARBA" id="ARBA00005560"/>
    </source>
</evidence>
<dbReference type="SUPFAM" id="SSF55945">
    <property type="entry name" value="TATA-box binding protein-like"/>
    <property type="match status" value="2"/>
</dbReference>